<keyword evidence="11" id="KW-1185">Reference proteome</keyword>
<keyword evidence="7 9" id="KW-0811">Translocation</keyword>
<keyword evidence="9" id="KW-1003">Cell membrane</keyword>
<sequence>MIVVLMIFHIIVTIFMVSIILLQKGEDFGAESVSLRGAGGGESVFTKLTVIVGAIFMGDCLLMATLVRLESKVNKIKNIDEEKAKKPALKENLEKK</sequence>
<dbReference type="Proteomes" id="UP000026922">
    <property type="component" value="Unassembled WGS sequence"/>
</dbReference>
<dbReference type="NCBIfam" id="TIGR00810">
    <property type="entry name" value="secG"/>
    <property type="match status" value="1"/>
</dbReference>
<keyword evidence="5 9" id="KW-0653">Protein transport</keyword>
<dbReference type="InterPro" id="IPR004692">
    <property type="entry name" value="SecG"/>
</dbReference>
<dbReference type="RefSeq" id="WP_006292680.1">
    <property type="nucleotide sequence ID" value="NZ_ARPM03000161.1"/>
</dbReference>
<name>A0A061JFZ8_9PROT</name>
<comment type="similarity">
    <text evidence="2 9">Belongs to the SecG family.</text>
</comment>
<reference evidence="10 11" key="1">
    <citation type="journal article" date="2013" name="Genome Announc.">
        <title>Draft Genome Sequence of Holospora undulata Strain HU1, a Micronucleus-Specific Symbiont of the Ciliate Paramecium caudatum.</title>
        <authorList>
            <person name="Dohra H."/>
            <person name="Suzuki H."/>
            <person name="Suzuki T."/>
            <person name="Tanaka K."/>
            <person name="Fujishima M."/>
        </authorList>
    </citation>
    <scope>NUCLEOTIDE SEQUENCE [LARGE SCALE GENOMIC DNA]</scope>
    <source>
        <strain evidence="10 11">HU1</strain>
    </source>
</reference>
<organism evidence="10 11">
    <name type="scientific">Holospora undulata HU1</name>
    <dbReference type="NCBI Taxonomy" id="1321371"/>
    <lineage>
        <taxon>Bacteria</taxon>
        <taxon>Pseudomonadati</taxon>
        <taxon>Pseudomonadota</taxon>
        <taxon>Alphaproteobacteria</taxon>
        <taxon>Holosporales</taxon>
        <taxon>Holosporaceae</taxon>
        <taxon>Holospora</taxon>
    </lineage>
</organism>
<comment type="function">
    <text evidence="9">Involved in protein export. Participates in an early event of protein translocation.</text>
</comment>
<evidence type="ECO:0000256" key="9">
    <source>
        <dbReference type="RuleBase" id="RU365087"/>
    </source>
</evidence>
<evidence type="ECO:0000256" key="2">
    <source>
        <dbReference type="ARBA" id="ARBA00008445"/>
    </source>
</evidence>
<evidence type="ECO:0000256" key="4">
    <source>
        <dbReference type="ARBA" id="ARBA00022692"/>
    </source>
</evidence>
<keyword evidence="3 9" id="KW-0813">Transport</keyword>
<evidence type="ECO:0000256" key="5">
    <source>
        <dbReference type="ARBA" id="ARBA00022927"/>
    </source>
</evidence>
<evidence type="ECO:0000256" key="8">
    <source>
        <dbReference type="ARBA" id="ARBA00023136"/>
    </source>
</evidence>
<evidence type="ECO:0000256" key="7">
    <source>
        <dbReference type="ARBA" id="ARBA00023010"/>
    </source>
</evidence>
<keyword evidence="6 9" id="KW-1133">Transmembrane helix</keyword>
<dbReference type="Pfam" id="PF03840">
    <property type="entry name" value="SecG"/>
    <property type="match status" value="1"/>
</dbReference>
<feature type="transmembrane region" description="Helical" evidence="9">
    <location>
        <begin position="7"/>
        <end position="24"/>
    </location>
</feature>
<dbReference type="EMBL" id="ARPM03000161">
    <property type="protein sequence ID" value="ETZ04685.1"/>
    <property type="molecule type" value="Genomic_DNA"/>
</dbReference>
<dbReference type="AlphaFoldDB" id="A0A061JFZ8"/>
<proteinExistence type="inferred from homology"/>
<evidence type="ECO:0000256" key="3">
    <source>
        <dbReference type="ARBA" id="ARBA00022448"/>
    </source>
</evidence>
<evidence type="ECO:0000313" key="11">
    <source>
        <dbReference type="Proteomes" id="UP000026922"/>
    </source>
</evidence>
<accession>A0A061JFZ8</accession>
<gene>
    <name evidence="10" type="ORF">K737_300905</name>
</gene>
<keyword evidence="8 9" id="KW-0472">Membrane</keyword>
<dbReference type="GO" id="GO:0015450">
    <property type="term" value="F:protein-transporting ATPase activity"/>
    <property type="evidence" value="ECO:0007669"/>
    <property type="project" value="UniProtKB-UniRule"/>
</dbReference>
<evidence type="ECO:0000256" key="6">
    <source>
        <dbReference type="ARBA" id="ARBA00022989"/>
    </source>
</evidence>
<evidence type="ECO:0000313" key="10">
    <source>
        <dbReference type="EMBL" id="ETZ04685.1"/>
    </source>
</evidence>
<feature type="transmembrane region" description="Helical" evidence="9">
    <location>
        <begin position="44"/>
        <end position="67"/>
    </location>
</feature>
<comment type="subcellular location">
    <subcellularLocation>
        <location evidence="9">Cell membrane</location>
        <topology evidence="9">Multi-pass membrane protein</topology>
    </subcellularLocation>
    <subcellularLocation>
        <location evidence="1">Membrane</location>
        <topology evidence="1">Multi-pass membrane protein</topology>
    </subcellularLocation>
</comment>
<evidence type="ECO:0000256" key="1">
    <source>
        <dbReference type="ARBA" id="ARBA00004141"/>
    </source>
</evidence>
<protein>
    <recommendedName>
        <fullName evidence="9">Protein-export membrane protein SecG</fullName>
    </recommendedName>
</protein>
<dbReference type="GO" id="GO:0009306">
    <property type="term" value="P:protein secretion"/>
    <property type="evidence" value="ECO:0007669"/>
    <property type="project" value="UniProtKB-UniRule"/>
</dbReference>
<dbReference type="GO" id="GO:0005886">
    <property type="term" value="C:plasma membrane"/>
    <property type="evidence" value="ECO:0007669"/>
    <property type="project" value="UniProtKB-SubCell"/>
</dbReference>
<keyword evidence="4 9" id="KW-0812">Transmembrane</keyword>
<comment type="caution">
    <text evidence="10">The sequence shown here is derived from an EMBL/GenBank/DDBJ whole genome shotgun (WGS) entry which is preliminary data.</text>
</comment>